<evidence type="ECO:0000256" key="7">
    <source>
        <dbReference type="ARBA" id="ARBA00022643"/>
    </source>
</evidence>
<dbReference type="OrthoDB" id="276388at2759"/>
<evidence type="ECO:0000256" key="5">
    <source>
        <dbReference type="ARBA" id="ARBA00017394"/>
    </source>
</evidence>
<dbReference type="InterPro" id="IPR023465">
    <property type="entry name" value="Riboflavin_kinase_dom_sf"/>
</dbReference>
<dbReference type="Gene3D" id="2.40.30.30">
    <property type="entry name" value="Riboflavin kinase-like"/>
    <property type="match status" value="1"/>
</dbReference>
<keyword evidence="15" id="KW-1185">Reference proteome</keyword>
<proteinExistence type="inferred from homology"/>
<evidence type="ECO:0000313" key="14">
    <source>
        <dbReference type="EMBL" id="ODQ82253.1"/>
    </source>
</evidence>
<evidence type="ECO:0000259" key="13">
    <source>
        <dbReference type="SMART" id="SM00904"/>
    </source>
</evidence>
<dbReference type="GO" id="GO:0005743">
    <property type="term" value="C:mitochondrial inner membrane"/>
    <property type="evidence" value="ECO:0007669"/>
    <property type="project" value="EnsemblFungi"/>
</dbReference>
<dbReference type="AlphaFoldDB" id="A0A1E3QX46"/>
<accession>A0A1E3QX46</accession>
<gene>
    <name evidence="14" type="ORF">BABINDRAFT_178621</name>
</gene>
<dbReference type="UniPathway" id="UPA00276">
    <property type="reaction ID" value="UER00406"/>
</dbReference>
<keyword evidence="10" id="KW-0067">ATP-binding</keyword>
<dbReference type="GO" id="GO:0008531">
    <property type="term" value="F:riboflavin kinase activity"/>
    <property type="evidence" value="ECO:0007669"/>
    <property type="project" value="UniProtKB-EC"/>
</dbReference>
<dbReference type="GeneID" id="30148918"/>
<dbReference type="PANTHER" id="PTHR22749">
    <property type="entry name" value="RIBOFLAVIN KINASE/FMN ADENYLYLTRANSFERASE"/>
    <property type="match status" value="1"/>
</dbReference>
<keyword evidence="6" id="KW-0285">Flavoprotein</keyword>
<keyword evidence="8" id="KW-0808">Transferase</keyword>
<organism evidence="14 15">
    <name type="scientific">Babjeviella inositovora NRRL Y-12698</name>
    <dbReference type="NCBI Taxonomy" id="984486"/>
    <lineage>
        <taxon>Eukaryota</taxon>
        <taxon>Fungi</taxon>
        <taxon>Dikarya</taxon>
        <taxon>Ascomycota</taxon>
        <taxon>Saccharomycotina</taxon>
        <taxon>Pichiomycetes</taxon>
        <taxon>Serinales incertae sedis</taxon>
        <taxon>Babjeviella</taxon>
    </lineage>
</organism>
<evidence type="ECO:0000256" key="6">
    <source>
        <dbReference type="ARBA" id="ARBA00022630"/>
    </source>
</evidence>
<dbReference type="InterPro" id="IPR023468">
    <property type="entry name" value="Riboflavin_kinase"/>
</dbReference>
<dbReference type="STRING" id="984486.A0A1E3QX46"/>
<evidence type="ECO:0000256" key="10">
    <source>
        <dbReference type="ARBA" id="ARBA00022840"/>
    </source>
</evidence>
<evidence type="ECO:0000256" key="8">
    <source>
        <dbReference type="ARBA" id="ARBA00022679"/>
    </source>
</evidence>
<feature type="region of interest" description="Disordered" evidence="12">
    <location>
        <begin position="1"/>
        <end position="22"/>
    </location>
</feature>
<dbReference type="InterPro" id="IPR015865">
    <property type="entry name" value="Riboflavin_kinase_bac/euk"/>
</dbReference>
<dbReference type="RefSeq" id="XP_018987581.1">
    <property type="nucleotide sequence ID" value="XM_019131065.1"/>
</dbReference>
<dbReference type="GO" id="GO:0009231">
    <property type="term" value="P:riboflavin biosynthetic process"/>
    <property type="evidence" value="ECO:0007669"/>
    <property type="project" value="InterPro"/>
</dbReference>
<evidence type="ECO:0000256" key="12">
    <source>
        <dbReference type="SAM" id="MobiDB-lite"/>
    </source>
</evidence>
<keyword evidence="9" id="KW-0547">Nucleotide-binding</keyword>
<dbReference type="GO" id="GO:0005524">
    <property type="term" value="F:ATP binding"/>
    <property type="evidence" value="ECO:0007669"/>
    <property type="project" value="UniProtKB-KW"/>
</dbReference>
<dbReference type="PANTHER" id="PTHR22749:SF6">
    <property type="entry name" value="RIBOFLAVIN KINASE"/>
    <property type="match status" value="1"/>
</dbReference>
<evidence type="ECO:0000256" key="4">
    <source>
        <dbReference type="ARBA" id="ARBA00012105"/>
    </source>
</evidence>
<dbReference type="EC" id="2.7.1.26" evidence="4"/>
<evidence type="ECO:0000256" key="11">
    <source>
        <dbReference type="ARBA" id="ARBA00029960"/>
    </source>
</evidence>
<name>A0A1E3QX46_9ASCO</name>
<evidence type="ECO:0000256" key="3">
    <source>
        <dbReference type="ARBA" id="ARBA00010108"/>
    </source>
</evidence>
<evidence type="ECO:0000313" key="15">
    <source>
        <dbReference type="Proteomes" id="UP000094336"/>
    </source>
</evidence>
<dbReference type="SUPFAM" id="SSF82114">
    <property type="entry name" value="Riboflavin kinase-like"/>
    <property type="match status" value="1"/>
</dbReference>
<protein>
    <recommendedName>
        <fullName evidence="5">Riboflavin kinase</fullName>
        <ecNumber evidence="4">2.7.1.26</ecNumber>
    </recommendedName>
    <alternativeName>
        <fullName evidence="11">Flavin mononucleotide kinase 1</fullName>
    </alternativeName>
</protein>
<dbReference type="Proteomes" id="UP000094336">
    <property type="component" value="Unassembled WGS sequence"/>
</dbReference>
<reference evidence="15" key="1">
    <citation type="submission" date="2016-05" db="EMBL/GenBank/DDBJ databases">
        <title>Comparative genomics of biotechnologically important yeasts.</title>
        <authorList>
            <consortium name="DOE Joint Genome Institute"/>
            <person name="Riley R."/>
            <person name="Haridas S."/>
            <person name="Wolfe K.H."/>
            <person name="Lopes M.R."/>
            <person name="Hittinger C.T."/>
            <person name="Goker M."/>
            <person name="Salamov A."/>
            <person name="Wisecaver J."/>
            <person name="Long T.M."/>
            <person name="Aerts A.L."/>
            <person name="Barry K."/>
            <person name="Choi C."/>
            <person name="Clum A."/>
            <person name="Coughlan A.Y."/>
            <person name="Deshpande S."/>
            <person name="Douglass A.P."/>
            <person name="Hanson S.J."/>
            <person name="Klenk H.-P."/>
            <person name="Labutti K."/>
            <person name="Lapidus A."/>
            <person name="Lindquist E."/>
            <person name="Lipzen A."/>
            <person name="Meier-Kolthoff J.P."/>
            <person name="Ohm R.A."/>
            <person name="Otillar R.P."/>
            <person name="Pangilinan J."/>
            <person name="Peng Y."/>
            <person name="Rokas A."/>
            <person name="Rosa C.A."/>
            <person name="Scheuner C."/>
            <person name="Sibirny A.A."/>
            <person name="Slot J.C."/>
            <person name="Stielow J.B."/>
            <person name="Sun H."/>
            <person name="Kurtzman C.P."/>
            <person name="Blackwell M."/>
            <person name="Grigoriev I.V."/>
            <person name="Jeffries T.W."/>
        </authorList>
    </citation>
    <scope>NUCLEOTIDE SEQUENCE [LARGE SCALE GENOMIC DNA]</scope>
    <source>
        <strain evidence="15">NRRL Y-12698</strain>
    </source>
</reference>
<keyword evidence="7" id="KW-0288">FMN</keyword>
<dbReference type="EMBL" id="KV454426">
    <property type="protein sequence ID" value="ODQ82253.1"/>
    <property type="molecule type" value="Genomic_DNA"/>
</dbReference>
<sequence>MSTVTRAPRVEDAPIPQSPVSPYPITEEAEVVAGFGRGSAELGIPTANLPIDQLPLLNAQIDRTGVYFGWCVLRAHPKEAEAQIKTRSDGKTEVEYNFGNQLSSDGASGIILPMVASIGWNPFYNNKEKAVELHVMHKFDHSFYGAVIRFNILGYIRPELNYTTKEALIKDIHTDIEIALETLATPEYTAMQRTLLD</sequence>
<evidence type="ECO:0000256" key="2">
    <source>
        <dbReference type="ARBA" id="ARBA00005201"/>
    </source>
</evidence>
<evidence type="ECO:0000256" key="1">
    <source>
        <dbReference type="ARBA" id="ARBA00003572"/>
    </source>
</evidence>
<feature type="domain" description="Riboflavin kinase" evidence="13">
    <location>
        <begin position="20"/>
        <end position="184"/>
    </location>
</feature>
<comment type="similarity">
    <text evidence="3">Belongs to the flavokinase family.</text>
</comment>
<dbReference type="SMART" id="SM00904">
    <property type="entry name" value="Flavokinase"/>
    <property type="match status" value="1"/>
</dbReference>
<comment type="function">
    <text evidence="1">Catalyzes the phosphorylation of riboflavin (vitamin B2) to form flavin mononucleotide (FMN) coenzyme.</text>
</comment>
<dbReference type="GO" id="GO:0009398">
    <property type="term" value="P:FMN biosynthetic process"/>
    <property type="evidence" value="ECO:0007669"/>
    <property type="project" value="UniProtKB-UniPathway"/>
</dbReference>
<comment type="pathway">
    <text evidence="2">Cofactor biosynthesis; FMN biosynthesis; FMN from riboflavin (ATP route): step 1/1.</text>
</comment>
<dbReference type="Pfam" id="PF01687">
    <property type="entry name" value="Flavokinase"/>
    <property type="match status" value="1"/>
</dbReference>
<evidence type="ECO:0000256" key="9">
    <source>
        <dbReference type="ARBA" id="ARBA00022741"/>
    </source>
</evidence>